<dbReference type="PANTHER" id="PTHR12714:SF24">
    <property type="entry name" value="SLR1182 PROTEIN"/>
    <property type="match status" value="1"/>
</dbReference>
<gene>
    <name evidence="6" type="ORF">Q8X39_01970</name>
</gene>
<feature type="transmembrane region" description="Helical" evidence="5">
    <location>
        <begin position="12"/>
        <end position="34"/>
    </location>
</feature>
<feature type="transmembrane region" description="Helical" evidence="5">
    <location>
        <begin position="95"/>
        <end position="122"/>
    </location>
</feature>
<name>A0ABT9FYS6_LEPDI</name>
<reference evidence="6 7" key="1">
    <citation type="submission" date="2023-08" db="EMBL/GenBank/DDBJ databases">
        <authorList>
            <person name="Roldan D.M."/>
            <person name="Menes R.J."/>
        </authorList>
    </citation>
    <scope>NUCLEOTIDE SEQUENCE [LARGE SCALE GENOMIC DNA]</scope>
    <source>
        <strain evidence="6 7">CCM 2812</strain>
    </source>
</reference>
<keyword evidence="6" id="KW-0489">Methyltransferase</keyword>
<keyword evidence="3 5" id="KW-1133">Transmembrane helix</keyword>
<organism evidence="6 7">
    <name type="scientific">Leptothrix discophora</name>
    <dbReference type="NCBI Taxonomy" id="89"/>
    <lineage>
        <taxon>Bacteria</taxon>
        <taxon>Pseudomonadati</taxon>
        <taxon>Pseudomonadota</taxon>
        <taxon>Betaproteobacteria</taxon>
        <taxon>Burkholderiales</taxon>
        <taxon>Sphaerotilaceae</taxon>
        <taxon>Leptothrix</taxon>
    </lineage>
</organism>
<sequence>MSFLDHRIPPPAIGALVAWGMWGLAGQGPSLGLAPAWQSGLVATLVLSGLAFDVAGLLAFRASRTTINPMRPQRSTALVTGGVYRLTRNPMYVGMALLLTAWALHLGAWLALAGPVVFVLYITRFQIQPEERVLAGLFGDAFMRYAAQVRRWL</sequence>
<keyword evidence="6" id="KW-0808">Transferase</keyword>
<dbReference type="Gene3D" id="1.20.120.1630">
    <property type="match status" value="1"/>
</dbReference>
<dbReference type="InterPro" id="IPR007318">
    <property type="entry name" value="Phopholipid_MeTrfase"/>
</dbReference>
<dbReference type="GO" id="GO:0032259">
    <property type="term" value="P:methylation"/>
    <property type="evidence" value="ECO:0007669"/>
    <property type="project" value="UniProtKB-KW"/>
</dbReference>
<evidence type="ECO:0000256" key="3">
    <source>
        <dbReference type="ARBA" id="ARBA00022989"/>
    </source>
</evidence>
<feature type="transmembrane region" description="Helical" evidence="5">
    <location>
        <begin position="40"/>
        <end position="60"/>
    </location>
</feature>
<accession>A0ABT9FYS6</accession>
<evidence type="ECO:0000256" key="5">
    <source>
        <dbReference type="SAM" id="Phobius"/>
    </source>
</evidence>
<comment type="caution">
    <text evidence="6">The sequence shown here is derived from an EMBL/GenBank/DDBJ whole genome shotgun (WGS) entry which is preliminary data.</text>
</comment>
<protein>
    <submittedName>
        <fullName evidence="6">Isoprenylcysteine carboxylmethyltransferase family protein</fullName>
        <ecNumber evidence="6">2.1.1.100</ecNumber>
        <ecNumber evidence="6">2.1.1.334</ecNumber>
    </submittedName>
</protein>
<dbReference type="EC" id="2.1.1.334" evidence="6"/>
<dbReference type="EC" id="2.1.1.100" evidence="6"/>
<evidence type="ECO:0000256" key="4">
    <source>
        <dbReference type="ARBA" id="ARBA00023136"/>
    </source>
</evidence>
<dbReference type="EMBL" id="JAUZEE010000001">
    <property type="protein sequence ID" value="MDP4299390.1"/>
    <property type="molecule type" value="Genomic_DNA"/>
</dbReference>
<dbReference type="Pfam" id="PF04191">
    <property type="entry name" value="PEMT"/>
    <property type="match status" value="1"/>
</dbReference>
<keyword evidence="2 5" id="KW-0812">Transmembrane</keyword>
<evidence type="ECO:0000256" key="1">
    <source>
        <dbReference type="ARBA" id="ARBA00004127"/>
    </source>
</evidence>
<evidence type="ECO:0000313" key="6">
    <source>
        <dbReference type="EMBL" id="MDP4299390.1"/>
    </source>
</evidence>
<dbReference type="GO" id="GO:0004671">
    <property type="term" value="F:protein C-terminal S-isoprenylcysteine carboxyl O-methyltransferase activity"/>
    <property type="evidence" value="ECO:0007669"/>
    <property type="project" value="UniProtKB-EC"/>
</dbReference>
<evidence type="ECO:0000313" key="7">
    <source>
        <dbReference type="Proteomes" id="UP001235760"/>
    </source>
</evidence>
<dbReference type="Proteomes" id="UP001235760">
    <property type="component" value="Unassembled WGS sequence"/>
</dbReference>
<proteinExistence type="predicted"/>
<comment type="subcellular location">
    <subcellularLocation>
        <location evidence="1">Endomembrane system</location>
        <topology evidence="1">Multi-pass membrane protein</topology>
    </subcellularLocation>
</comment>
<keyword evidence="7" id="KW-1185">Reference proteome</keyword>
<dbReference type="PANTHER" id="PTHR12714">
    <property type="entry name" value="PROTEIN-S ISOPRENYLCYSTEINE O-METHYLTRANSFERASE"/>
    <property type="match status" value="1"/>
</dbReference>
<keyword evidence="4 5" id="KW-0472">Membrane</keyword>
<dbReference type="RefSeq" id="WP_305747946.1">
    <property type="nucleotide sequence ID" value="NZ_JAUZEE010000001.1"/>
</dbReference>
<evidence type="ECO:0000256" key="2">
    <source>
        <dbReference type="ARBA" id="ARBA00022692"/>
    </source>
</evidence>